<dbReference type="SUPFAM" id="SSF103473">
    <property type="entry name" value="MFS general substrate transporter"/>
    <property type="match status" value="2"/>
</dbReference>
<evidence type="ECO:0000256" key="4">
    <source>
        <dbReference type="ARBA" id="ARBA00022692"/>
    </source>
</evidence>
<feature type="transmembrane region" description="Helical" evidence="8">
    <location>
        <begin position="141"/>
        <end position="158"/>
    </location>
</feature>
<dbReference type="EMBL" id="CALLCH030000002">
    <property type="protein sequence ID" value="CAI4211723.1"/>
    <property type="molecule type" value="Genomic_DNA"/>
</dbReference>
<keyword evidence="4 8" id="KW-0812">Transmembrane</keyword>
<sequence length="592" mass="64784">MFILEAPQSLSPRGGRNLVDIATSEKHGDDAIPRPVGDSEDVSPINDRAISDEYQDGVAAVEATTLTWSKKDLIAAYAIIWFIYFVASTEEVVVRSLTPFVTSSFGRHSLTATTNIMSSMIASLTKLPLAKILDTWGRPQGLAVSLFLWVIGFVMMAACKNVETYAAAQVFSLTGAQAVSYCITIFIADTSSLMNRPLMLAFATSPYIVTTWVGGPIADSVIAGPGWRWGFGIWAIVTPVVVIPLIALFLVKQKTAEKAGLLARREKKPITPKSIIDYCIEVDLVGIILLAAGMALTLLPFTLYSQQHKSWQSPMIIAMLVIGPCLLIAFALYEKFLAPVKFIPMHLLTDRTVFTGGMMFFFIFFNSSVWGSYFTSMLVVVWDQGVTKSTYISNIYRVGSCFAAIFIGYFVKWTGRFKWVATIYGIPLMMLGVGLLIHFRMASQSIGFIVMTQIFIAFAGGPIVIAGEMAMMAPLSRQYIAVIIAILDLFSGMGTAIGSTVSTAVWTSNFRSNLEKYTPPGTAIDGIFGSLYTQLAYKTGNPIRTGINAAYADTQRLMAIVSTCGIAAAWVMAWLWRDIKLKDIKQVKGTVF</sequence>
<feature type="transmembrane region" description="Helical" evidence="8">
    <location>
        <begin position="419"/>
        <end position="439"/>
    </location>
</feature>
<protein>
    <recommendedName>
        <fullName evidence="9">Major facilitator superfamily (MFS) profile domain-containing protein</fullName>
    </recommendedName>
</protein>
<feature type="transmembrane region" description="Helical" evidence="8">
    <location>
        <begin position="311"/>
        <end position="333"/>
    </location>
</feature>
<evidence type="ECO:0000256" key="3">
    <source>
        <dbReference type="ARBA" id="ARBA00022448"/>
    </source>
</evidence>
<feature type="transmembrane region" description="Helical" evidence="8">
    <location>
        <begin position="479"/>
        <end position="506"/>
    </location>
</feature>
<comment type="similarity">
    <text evidence="2">Belongs to the major facilitator superfamily.</text>
</comment>
<keyword evidence="6 8" id="KW-0472">Membrane</keyword>
<evidence type="ECO:0000256" key="1">
    <source>
        <dbReference type="ARBA" id="ARBA00004141"/>
    </source>
</evidence>
<feature type="transmembrane region" description="Helical" evidence="8">
    <location>
        <begin position="353"/>
        <end position="374"/>
    </location>
</feature>
<dbReference type="InterPro" id="IPR020846">
    <property type="entry name" value="MFS_dom"/>
</dbReference>
<keyword evidence="5 8" id="KW-1133">Transmembrane helix</keyword>
<evidence type="ECO:0000256" key="8">
    <source>
        <dbReference type="SAM" id="Phobius"/>
    </source>
</evidence>
<evidence type="ECO:0000256" key="7">
    <source>
        <dbReference type="SAM" id="MobiDB-lite"/>
    </source>
</evidence>
<evidence type="ECO:0000313" key="11">
    <source>
        <dbReference type="Proteomes" id="UP000838763"/>
    </source>
</evidence>
<organism evidence="10 11">
    <name type="scientific">Parascedosporium putredinis</name>
    <dbReference type="NCBI Taxonomy" id="1442378"/>
    <lineage>
        <taxon>Eukaryota</taxon>
        <taxon>Fungi</taxon>
        <taxon>Dikarya</taxon>
        <taxon>Ascomycota</taxon>
        <taxon>Pezizomycotina</taxon>
        <taxon>Sordariomycetes</taxon>
        <taxon>Hypocreomycetidae</taxon>
        <taxon>Microascales</taxon>
        <taxon>Microascaceae</taxon>
        <taxon>Parascedosporium</taxon>
    </lineage>
</organism>
<feature type="transmembrane region" description="Helical" evidence="8">
    <location>
        <begin position="73"/>
        <end position="89"/>
    </location>
</feature>
<feature type="transmembrane region" description="Helical" evidence="8">
    <location>
        <begin position="394"/>
        <end position="412"/>
    </location>
</feature>
<feature type="domain" description="Major facilitator superfamily (MFS) profile" evidence="9">
    <location>
        <begin position="76"/>
        <end position="580"/>
    </location>
</feature>
<feature type="transmembrane region" description="Helical" evidence="8">
    <location>
        <begin position="164"/>
        <end position="186"/>
    </location>
</feature>
<evidence type="ECO:0000256" key="2">
    <source>
        <dbReference type="ARBA" id="ARBA00008335"/>
    </source>
</evidence>
<evidence type="ECO:0000313" key="10">
    <source>
        <dbReference type="EMBL" id="CAI4211723.1"/>
    </source>
</evidence>
<feature type="transmembrane region" description="Helical" evidence="8">
    <location>
        <begin position="445"/>
        <end position="467"/>
    </location>
</feature>
<dbReference type="PROSITE" id="PS50850">
    <property type="entry name" value="MFS"/>
    <property type="match status" value="1"/>
</dbReference>
<dbReference type="PANTHER" id="PTHR23501">
    <property type="entry name" value="MAJOR FACILITATOR SUPERFAMILY"/>
    <property type="match status" value="1"/>
</dbReference>
<comment type="caution">
    <text evidence="10">The sequence shown here is derived from an EMBL/GenBank/DDBJ whole genome shotgun (WGS) entry which is preliminary data.</text>
</comment>
<proteinExistence type="inferred from homology"/>
<dbReference type="OrthoDB" id="4078873at2759"/>
<feature type="region of interest" description="Disordered" evidence="7">
    <location>
        <begin position="24"/>
        <end position="43"/>
    </location>
</feature>
<dbReference type="PANTHER" id="PTHR23501:SF3">
    <property type="entry name" value="MAJOR FACILITATOR SUPERFAMILY (MFS) PROFILE DOMAIN-CONTAINING PROTEIN"/>
    <property type="match status" value="1"/>
</dbReference>
<keyword evidence="11" id="KW-1185">Reference proteome</keyword>
<gene>
    <name evidence="10" type="ORF">PPNO1_LOCUS1497</name>
</gene>
<evidence type="ECO:0000256" key="5">
    <source>
        <dbReference type="ARBA" id="ARBA00022989"/>
    </source>
</evidence>
<dbReference type="GO" id="GO:0005886">
    <property type="term" value="C:plasma membrane"/>
    <property type="evidence" value="ECO:0007669"/>
    <property type="project" value="TreeGrafter"/>
</dbReference>
<evidence type="ECO:0000256" key="6">
    <source>
        <dbReference type="ARBA" id="ARBA00023136"/>
    </source>
</evidence>
<dbReference type="InterPro" id="IPR011701">
    <property type="entry name" value="MFS"/>
</dbReference>
<reference evidence="10" key="1">
    <citation type="submission" date="2022-11" db="EMBL/GenBank/DDBJ databases">
        <authorList>
            <person name="Scott C."/>
            <person name="Bruce N."/>
        </authorList>
    </citation>
    <scope>NUCLEOTIDE SEQUENCE</scope>
</reference>
<feature type="transmembrane region" description="Helical" evidence="8">
    <location>
        <begin position="557"/>
        <end position="576"/>
    </location>
</feature>
<feature type="transmembrane region" description="Helical" evidence="8">
    <location>
        <begin position="229"/>
        <end position="251"/>
    </location>
</feature>
<dbReference type="InterPro" id="IPR036259">
    <property type="entry name" value="MFS_trans_sf"/>
</dbReference>
<dbReference type="GO" id="GO:0022857">
    <property type="term" value="F:transmembrane transporter activity"/>
    <property type="evidence" value="ECO:0007669"/>
    <property type="project" value="InterPro"/>
</dbReference>
<name>A0A9P1GXI8_9PEZI</name>
<dbReference type="Pfam" id="PF07690">
    <property type="entry name" value="MFS_1"/>
    <property type="match status" value="1"/>
</dbReference>
<accession>A0A9P1GXI8</accession>
<dbReference type="AlphaFoldDB" id="A0A9P1GXI8"/>
<comment type="subcellular location">
    <subcellularLocation>
        <location evidence="1">Membrane</location>
        <topology evidence="1">Multi-pass membrane protein</topology>
    </subcellularLocation>
</comment>
<dbReference type="Gene3D" id="1.20.1250.20">
    <property type="entry name" value="MFS general substrate transporter like domains"/>
    <property type="match status" value="1"/>
</dbReference>
<dbReference type="Proteomes" id="UP000838763">
    <property type="component" value="Unassembled WGS sequence"/>
</dbReference>
<feature type="transmembrane region" description="Helical" evidence="8">
    <location>
        <begin position="275"/>
        <end position="299"/>
    </location>
</feature>
<evidence type="ECO:0000259" key="9">
    <source>
        <dbReference type="PROSITE" id="PS50850"/>
    </source>
</evidence>
<keyword evidence="3" id="KW-0813">Transport</keyword>
<dbReference type="FunFam" id="1.20.1250.20:FF:000284">
    <property type="entry name" value="Siderophore iron transporter mirB"/>
    <property type="match status" value="1"/>
</dbReference>